<reference evidence="1 2" key="1">
    <citation type="submission" date="2018-05" db="EMBL/GenBank/DDBJ databases">
        <title>Genomic Encyclopedia of Type Strains, Phase IV (KMG-IV): sequencing the most valuable type-strain genomes for metagenomic binning, comparative biology and taxonomic classification.</title>
        <authorList>
            <person name="Goeker M."/>
        </authorList>
    </citation>
    <scope>NUCLEOTIDE SEQUENCE [LARGE SCALE GENOMIC DNA]</scope>
    <source>
        <strain evidence="1 2">DSM 28556</strain>
    </source>
</reference>
<dbReference type="RefSeq" id="WP_110396953.1">
    <property type="nucleotide sequence ID" value="NZ_JBHUHB010000001.1"/>
</dbReference>
<name>A0A2V3VQK8_9BACI</name>
<evidence type="ECO:0000313" key="2">
    <source>
        <dbReference type="Proteomes" id="UP000247978"/>
    </source>
</evidence>
<keyword evidence="2" id="KW-1185">Reference proteome</keyword>
<gene>
    <name evidence="1" type="ORF">DFR56_116113</name>
</gene>
<sequence>MNWDIPSTFDRRIGTKGYGIRYRRKSETKEDNVMPIIMVPLALRSDNDTKTVGVLGVFETPDKVKPFLIL</sequence>
<comment type="caution">
    <text evidence="1">The sequence shown here is derived from an EMBL/GenBank/DDBJ whole genome shotgun (WGS) entry which is preliminary data.</text>
</comment>
<protein>
    <submittedName>
        <fullName evidence="1">Uncharacterized protein</fullName>
    </submittedName>
</protein>
<organism evidence="1 2">
    <name type="scientific">Pseudogracilibacillus auburnensis</name>
    <dbReference type="NCBI Taxonomy" id="1494959"/>
    <lineage>
        <taxon>Bacteria</taxon>
        <taxon>Bacillati</taxon>
        <taxon>Bacillota</taxon>
        <taxon>Bacilli</taxon>
        <taxon>Bacillales</taxon>
        <taxon>Bacillaceae</taxon>
        <taxon>Pseudogracilibacillus</taxon>
    </lineage>
</organism>
<dbReference type="AlphaFoldDB" id="A0A2V3VQK8"/>
<dbReference type="EMBL" id="QJJQ01000016">
    <property type="protein sequence ID" value="PXW83434.1"/>
    <property type="molecule type" value="Genomic_DNA"/>
</dbReference>
<accession>A0A2V3VQK8</accession>
<evidence type="ECO:0000313" key="1">
    <source>
        <dbReference type="EMBL" id="PXW83434.1"/>
    </source>
</evidence>
<dbReference type="Proteomes" id="UP000247978">
    <property type="component" value="Unassembled WGS sequence"/>
</dbReference>
<proteinExistence type="predicted"/>